<comment type="caution">
    <text evidence="2">The sequence shown here is derived from an EMBL/GenBank/DDBJ whole genome shotgun (WGS) entry which is preliminary data.</text>
</comment>
<dbReference type="EMBL" id="SJPO01000001">
    <property type="protein sequence ID" value="TWT85747.1"/>
    <property type="molecule type" value="Genomic_DNA"/>
</dbReference>
<dbReference type="RefSeq" id="WP_146583986.1">
    <property type="nucleotide sequence ID" value="NZ_SJPO01000001.1"/>
</dbReference>
<feature type="transmembrane region" description="Helical" evidence="1">
    <location>
        <begin position="51"/>
        <end position="70"/>
    </location>
</feature>
<dbReference type="OrthoDB" id="292740at2"/>
<keyword evidence="1" id="KW-0812">Transmembrane</keyword>
<evidence type="ECO:0000313" key="3">
    <source>
        <dbReference type="Proteomes" id="UP000318478"/>
    </source>
</evidence>
<protein>
    <submittedName>
        <fullName evidence="2">Uncharacterized protein</fullName>
    </submittedName>
</protein>
<reference evidence="2 3" key="1">
    <citation type="submission" date="2019-02" db="EMBL/GenBank/DDBJ databases">
        <title>Deep-cultivation of Planctomycetes and their phenomic and genomic characterization uncovers novel biology.</title>
        <authorList>
            <person name="Wiegand S."/>
            <person name="Jogler M."/>
            <person name="Boedeker C."/>
            <person name="Pinto D."/>
            <person name="Vollmers J."/>
            <person name="Rivas-Marin E."/>
            <person name="Kohn T."/>
            <person name="Peeters S.H."/>
            <person name="Heuer A."/>
            <person name="Rast P."/>
            <person name="Oberbeckmann S."/>
            <person name="Bunk B."/>
            <person name="Jeske O."/>
            <person name="Meyerdierks A."/>
            <person name="Storesund J.E."/>
            <person name="Kallscheuer N."/>
            <person name="Luecker S."/>
            <person name="Lage O.M."/>
            <person name="Pohl T."/>
            <person name="Merkel B.J."/>
            <person name="Hornburger P."/>
            <person name="Mueller R.-W."/>
            <person name="Bruemmer F."/>
            <person name="Labrenz M."/>
            <person name="Spormann A.M."/>
            <person name="Op Den Camp H."/>
            <person name="Overmann J."/>
            <person name="Amann R."/>
            <person name="Jetten M.S.M."/>
            <person name="Mascher T."/>
            <person name="Medema M.H."/>
            <person name="Devos D.P."/>
            <person name="Kaster A.-K."/>
            <person name="Ovreas L."/>
            <person name="Rohde M."/>
            <person name="Galperin M.Y."/>
            <person name="Jogler C."/>
        </authorList>
    </citation>
    <scope>NUCLEOTIDE SEQUENCE [LARGE SCALE GENOMIC DNA]</scope>
    <source>
        <strain evidence="2 3">Pla123a</strain>
    </source>
</reference>
<dbReference type="AlphaFoldDB" id="A0A5C5ZFF1"/>
<proteinExistence type="predicted"/>
<sequence>MTQPTTGDFQQQVRLMQSIFAAMVLGPLVFALVVLLVLPGEGAGDGPLTKIGLIGGFGALCLSGPVGRVLRSRGATAGSPLGSFLTALIVSGAILEGGVFLNLLAHMQERSLWSLAMAALLWTALLFKFPAETRVRSWLEKQELAIREAAAFRK</sequence>
<name>A0A5C5ZFF1_9BACT</name>
<dbReference type="Proteomes" id="UP000318478">
    <property type="component" value="Unassembled WGS sequence"/>
</dbReference>
<evidence type="ECO:0000256" key="1">
    <source>
        <dbReference type="SAM" id="Phobius"/>
    </source>
</evidence>
<keyword evidence="3" id="KW-1185">Reference proteome</keyword>
<feature type="transmembrane region" description="Helical" evidence="1">
    <location>
        <begin position="111"/>
        <end position="131"/>
    </location>
</feature>
<feature type="transmembrane region" description="Helical" evidence="1">
    <location>
        <begin position="82"/>
        <end position="105"/>
    </location>
</feature>
<organism evidence="2 3">
    <name type="scientific">Posidoniimonas polymericola</name>
    <dbReference type="NCBI Taxonomy" id="2528002"/>
    <lineage>
        <taxon>Bacteria</taxon>
        <taxon>Pseudomonadati</taxon>
        <taxon>Planctomycetota</taxon>
        <taxon>Planctomycetia</taxon>
        <taxon>Pirellulales</taxon>
        <taxon>Lacipirellulaceae</taxon>
        <taxon>Posidoniimonas</taxon>
    </lineage>
</organism>
<accession>A0A5C5ZFF1</accession>
<keyword evidence="1" id="KW-0472">Membrane</keyword>
<evidence type="ECO:0000313" key="2">
    <source>
        <dbReference type="EMBL" id="TWT85747.1"/>
    </source>
</evidence>
<gene>
    <name evidence="2" type="ORF">Pla123a_05540</name>
</gene>
<feature type="transmembrane region" description="Helical" evidence="1">
    <location>
        <begin position="19"/>
        <end position="39"/>
    </location>
</feature>
<keyword evidence="1" id="KW-1133">Transmembrane helix</keyword>